<dbReference type="InterPro" id="IPR032787">
    <property type="entry name" value="Prok-E2_D"/>
</dbReference>
<dbReference type="AlphaFoldDB" id="A0A844G635"/>
<evidence type="ECO:0000313" key="1">
    <source>
        <dbReference type="EMBL" id="MST98826.1"/>
    </source>
</evidence>
<dbReference type="Proteomes" id="UP000435649">
    <property type="component" value="Unassembled WGS sequence"/>
</dbReference>
<comment type="caution">
    <text evidence="1">The sequence shown here is derived from an EMBL/GenBank/DDBJ whole genome shotgun (WGS) entry which is preliminary data.</text>
</comment>
<keyword evidence="2" id="KW-1185">Reference proteome</keyword>
<dbReference type="EMBL" id="VUNS01000024">
    <property type="protein sequence ID" value="MST98826.1"/>
    <property type="molecule type" value="Genomic_DNA"/>
</dbReference>
<gene>
    <name evidence="1" type="ORF">FYJ85_17460</name>
</gene>
<proteinExistence type="predicted"/>
<evidence type="ECO:0000313" key="2">
    <source>
        <dbReference type="Proteomes" id="UP000435649"/>
    </source>
</evidence>
<accession>A0A844G635</accession>
<reference evidence="1 2" key="1">
    <citation type="submission" date="2019-08" db="EMBL/GenBank/DDBJ databases">
        <title>In-depth cultivation of the pig gut microbiome towards novel bacterial diversity and tailored functional studies.</title>
        <authorList>
            <person name="Wylensek D."/>
            <person name="Hitch T.C.A."/>
            <person name="Clavel T."/>
        </authorList>
    </citation>
    <scope>NUCLEOTIDE SEQUENCE [LARGE SCALE GENOMIC DNA]</scope>
    <source>
        <strain evidence="1 2">BBE-744-WT-12</strain>
    </source>
</reference>
<protein>
    <submittedName>
        <fullName evidence="1">Uncharacterized protein</fullName>
    </submittedName>
</protein>
<name>A0A844G635_9BACT</name>
<dbReference type="Pfam" id="PF14460">
    <property type="entry name" value="Prok-E2_D"/>
    <property type="match status" value="1"/>
</dbReference>
<organism evidence="1 2">
    <name type="scientific">Victivallis lenta</name>
    <dbReference type="NCBI Taxonomy" id="2606640"/>
    <lineage>
        <taxon>Bacteria</taxon>
        <taxon>Pseudomonadati</taxon>
        <taxon>Lentisphaerota</taxon>
        <taxon>Lentisphaeria</taxon>
        <taxon>Victivallales</taxon>
        <taxon>Victivallaceae</taxon>
        <taxon>Victivallis</taxon>
    </lineage>
</organism>
<sequence>MLTTGSAMNRSSIMTAATAWPVSDALFSRRTHRKSEMRFRKSGLPWNILEPASNFYCSIERNIPMIEVQYQPQEHPYKLSHAILFYRNNQGTLATLHKIRNKQFMSGKSLDPAELEELLHTPNQQRHMNYLPAQVIAYSQNEILWFEKSAVRPIYFNVPKEEKERLFLNRISGKKVIWPSLLFKISRNSISCWALKSNRHPLPTTQLYFAPFTNLFSDQKFCLPNAVYSNPPDNLLKFATHAVDIIFQGHFSHLCGVRENTSYPGGRDRFWADMARQVEQNAIKSFPTKYLLPMNKTLENIL</sequence>